<keyword evidence="1" id="KW-1133">Transmembrane helix</keyword>
<dbReference type="NCBIfam" id="NF037970">
    <property type="entry name" value="vanZ_1"/>
    <property type="match status" value="1"/>
</dbReference>
<name>A0A1F5NSP2_9BACT</name>
<comment type="caution">
    <text evidence="2">The sequence shown here is derived from an EMBL/GenBank/DDBJ whole genome shotgun (WGS) entry which is preliminary data.</text>
</comment>
<feature type="transmembrane region" description="Helical" evidence="1">
    <location>
        <begin position="7"/>
        <end position="23"/>
    </location>
</feature>
<proteinExistence type="predicted"/>
<evidence type="ECO:0008006" key="4">
    <source>
        <dbReference type="Google" id="ProtNLM"/>
    </source>
</evidence>
<reference evidence="2 3" key="1">
    <citation type="journal article" date="2016" name="Nat. Commun.">
        <title>Thousands of microbial genomes shed light on interconnected biogeochemical processes in an aquifer system.</title>
        <authorList>
            <person name="Anantharaman K."/>
            <person name="Brown C.T."/>
            <person name="Hug L.A."/>
            <person name="Sharon I."/>
            <person name="Castelle C.J."/>
            <person name="Probst A.J."/>
            <person name="Thomas B.C."/>
            <person name="Singh A."/>
            <person name="Wilkins M.J."/>
            <person name="Karaoz U."/>
            <person name="Brodie E.L."/>
            <person name="Williams K.H."/>
            <person name="Hubbard S.S."/>
            <person name="Banfield J.F."/>
        </authorList>
    </citation>
    <scope>NUCLEOTIDE SEQUENCE [LARGE SCALE GENOMIC DNA]</scope>
</reference>
<keyword evidence="1" id="KW-0812">Transmembrane</keyword>
<sequence length="109" mass="12304">MSKSKIIFWVSFAASIVLFFTPIDVGGKDGFGLDKVLHAIVFLILVITAFLAFTRRKVLGIVLLLSYAFAVEYIQGKYLPLRHFDWYDITADSIGISLGLIFSHLLKKY</sequence>
<keyword evidence="1" id="KW-0472">Membrane</keyword>
<protein>
    <recommendedName>
        <fullName evidence="4">VanZ-like domain-containing protein</fullName>
    </recommendedName>
</protein>
<dbReference type="STRING" id="1817822.A2826_01140"/>
<accession>A0A1F5NSP2</accession>
<feature type="transmembrane region" description="Helical" evidence="1">
    <location>
        <begin position="86"/>
        <end position="106"/>
    </location>
</feature>
<gene>
    <name evidence="2" type="ORF">A2826_01140</name>
</gene>
<dbReference type="Proteomes" id="UP000177912">
    <property type="component" value="Unassembled WGS sequence"/>
</dbReference>
<dbReference type="PANTHER" id="PTHR28008">
    <property type="entry name" value="DOMAIN PROTEIN, PUTATIVE (AFU_ORTHOLOGUE AFUA_3G10980)-RELATED"/>
    <property type="match status" value="1"/>
</dbReference>
<evidence type="ECO:0000313" key="2">
    <source>
        <dbReference type="EMBL" id="OGE80691.1"/>
    </source>
</evidence>
<feature type="transmembrane region" description="Helical" evidence="1">
    <location>
        <begin position="35"/>
        <end position="53"/>
    </location>
</feature>
<organism evidence="2 3">
    <name type="scientific">Candidatus Doudnabacteria bacterium RIFCSPHIGHO2_01_FULL_43_23</name>
    <dbReference type="NCBI Taxonomy" id="1817822"/>
    <lineage>
        <taxon>Bacteria</taxon>
        <taxon>Candidatus Doudnaibacteriota</taxon>
    </lineage>
</organism>
<feature type="transmembrane region" description="Helical" evidence="1">
    <location>
        <begin position="58"/>
        <end position="74"/>
    </location>
</feature>
<dbReference type="PANTHER" id="PTHR28008:SF1">
    <property type="entry name" value="DOMAIN PROTEIN, PUTATIVE (AFU_ORTHOLOGUE AFUA_3G10980)-RELATED"/>
    <property type="match status" value="1"/>
</dbReference>
<evidence type="ECO:0000313" key="3">
    <source>
        <dbReference type="Proteomes" id="UP000177912"/>
    </source>
</evidence>
<dbReference type="EMBL" id="MFEI01000020">
    <property type="protein sequence ID" value="OGE80691.1"/>
    <property type="molecule type" value="Genomic_DNA"/>
</dbReference>
<dbReference type="AlphaFoldDB" id="A0A1F5NSP2"/>
<evidence type="ECO:0000256" key="1">
    <source>
        <dbReference type="SAM" id="Phobius"/>
    </source>
</evidence>